<dbReference type="InterPro" id="IPR024535">
    <property type="entry name" value="RHGA/B-epi-like_pectate_lyase"/>
</dbReference>
<keyword evidence="4" id="KW-1185">Reference proteome</keyword>
<dbReference type="Pfam" id="PF12708">
    <property type="entry name" value="Pect-lyase_RHGA_epim"/>
    <property type="match status" value="1"/>
</dbReference>
<gene>
    <name evidence="3" type="ORF">DFL_005962</name>
</gene>
<name>A0A436ZZ04_ARTFL</name>
<dbReference type="STRING" id="97331.A0A436ZZ04"/>
<dbReference type="EMBL" id="SAEB01000007">
    <property type="protein sequence ID" value="RVD84200.1"/>
    <property type="molecule type" value="Genomic_DNA"/>
</dbReference>
<keyword evidence="1" id="KW-1133">Transmembrane helix</keyword>
<evidence type="ECO:0000313" key="3">
    <source>
        <dbReference type="EMBL" id="RVD84200.1"/>
    </source>
</evidence>
<sequence length="258" mass="28487">MDTFRRRRSYSDAEESDVSSSQSKIINTRVRIYTILTIGTILCYMYYGYQSSGFRGYQYKIFGTIKAPNAEFPVAGPAPHTTVVEVDVTKTISTVFEAAPTSMPGKTNFWLANMEHKGVAPYHSDKKYQVFRNVFDFGAKGDGITDDTAAINAAITAGERCGEGCDSSTISPALVFFPPGKYLVSAPIVALYYTQLVGDPLDLPILLASKNFNGWAVVDTDPYDPPGRNWYINQNNFFRAIRNFVIDLTLMDPSSGVG</sequence>
<reference evidence="3 4" key="1">
    <citation type="submission" date="2019-01" db="EMBL/GenBank/DDBJ databases">
        <title>Intercellular communication is required for trap formation in the nematode-trapping fungus Duddingtonia flagrans.</title>
        <authorList>
            <person name="Youssar L."/>
            <person name="Wernet V."/>
            <person name="Hensel N."/>
            <person name="Hildebrandt H.-G."/>
            <person name="Fischer R."/>
        </authorList>
    </citation>
    <scope>NUCLEOTIDE SEQUENCE [LARGE SCALE GENOMIC DNA]</scope>
    <source>
        <strain evidence="3 4">CBS H-5679</strain>
    </source>
</reference>
<dbReference type="GeneID" id="93588273"/>
<evidence type="ECO:0000256" key="1">
    <source>
        <dbReference type="SAM" id="Phobius"/>
    </source>
</evidence>
<keyword evidence="1" id="KW-0472">Membrane</keyword>
<dbReference type="OrthoDB" id="1046782at2759"/>
<dbReference type="Proteomes" id="UP000283090">
    <property type="component" value="Unassembled WGS sequence"/>
</dbReference>
<dbReference type="RefSeq" id="XP_067489744.1">
    <property type="nucleotide sequence ID" value="XM_067635300.1"/>
</dbReference>
<feature type="domain" description="Rhamnogalacturonase A/B/Epimerase-like pectate lyase" evidence="2">
    <location>
        <begin position="131"/>
        <end position="254"/>
    </location>
</feature>
<evidence type="ECO:0000313" key="4">
    <source>
        <dbReference type="Proteomes" id="UP000283090"/>
    </source>
</evidence>
<comment type="caution">
    <text evidence="3">The sequence shown here is derived from an EMBL/GenBank/DDBJ whole genome shotgun (WGS) entry which is preliminary data.</text>
</comment>
<dbReference type="SUPFAM" id="SSF51126">
    <property type="entry name" value="Pectin lyase-like"/>
    <property type="match status" value="1"/>
</dbReference>
<accession>A0A436ZZ04</accession>
<dbReference type="PANTHER" id="PTHR31339">
    <property type="entry name" value="PECTIN LYASE-RELATED"/>
    <property type="match status" value="1"/>
</dbReference>
<dbReference type="InterPro" id="IPR012334">
    <property type="entry name" value="Pectin_lyas_fold"/>
</dbReference>
<keyword evidence="1" id="KW-0812">Transmembrane</keyword>
<dbReference type="AlphaFoldDB" id="A0A436ZZ04"/>
<dbReference type="Gene3D" id="2.160.20.10">
    <property type="entry name" value="Single-stranded right-handed beta-helix, Pectin lyase-like"/>
    <property type="match status" value="1"/>
</dbReference>
<dbReference type="VEuPathDB" id="FungiDB:DFL_005962"/>
<dbReference type="PANTHER" id="PTHR31339:SF9">
    <property type="entry name" value="PLASMIN AND FIBRONECTIN-BINDING PROTEIN A"/>
    <property type="match status" value="1"/>
</dbReference>
<dbReference type="InterPro" id="IPR051801">
    <property type="entry name" value="GH28_Enzymes"/>
</dbReference>
<protein>
    <recommendedName>
        <fullName evidence="2">Rhamnogalacturonase A/B/Epimerase-like pectate lyase domain-containing protein</fullName>
    </recommendedName>
</protein>
<feature type="transmembrane region" description="Helical" evidence="1">
    <location>
        <begin position="30"/>
        <end position="49"/>
    </location>
</feature>
<evidence type="ECO:0000259" key="2">
    <source>
        <dbReference type="Pfam" id="PF12708"/>
    </source>
</evidence>
<dbReference type="InterPro" id="IPR011050">
    <property type="entry name" value="Pectin_lyase_fold/virulence"/>
</dbReference>
<organism evidence="3 4">
    <name type="scientific">Arthrobotrys flagrans</name>
    <name type="common">Nematode-trapping fungus</name>
    <name type="synonym">Trichothecium flagrans</name>
    <dbReference type="NCBI Taxonomy" id="97331"/>
    <lineage>
        <taxon>Eukaryota</taxon>
        <taxon>Fungi</taxon>
        <taxon>Dikarya</taxon>
        <taxon>Ascomycota</taxon>
        <taxon>Pezizomycotina</taxon>
        <taxon>Orbiliomycetes</taxon>
        <taxon>Orbiliales</taxon>
        <taxon>Orbiliaceae</taxon>
        <taxon>Arthrobotrys</taxon>
    </lineage>
</organism>
<proteinExistence type="predicted"/>